<dbReference type="EMBL" id="NOZP01000063">
    <property type="protein sequence ID" value="OYD16228.1"/>
    <property type="molecule type" value="Genomic_DNA"/>
</dbReference>
<dbReference type="PANTHER" id="PTHR30124">
    <property type="entry name" value="MEMBRANE-BOUND LYTIC MUREIN TRANSGLYCOSYLASE A"/>
    <property type="match status" value="1"/>
</dbReference>
<dbReference type="PANTHER" id="PTHR30124:SF0">
    <property type="entry name" value="MEMBRANE-BOUND LYTIC MUREIN TRANSGLYCOSYLASE A"/>
    <property type="match status" value="1"/>
</dbReference>
<dbReference type="SUPFAM" id="SSF50685">
    <property type="entry name" value="Barwin-like endoglucanases"/>
    <property type="match status" value="1"/>
</dbReference>
<dbReference type="GO" id="GO:0009253">
    <property type="term" value="P:peptidoglycan catabolic process"/>
    <property type="evidence" value="ECO:0007669"/>
    <property type="project" value="TreeGrafter"/>
</dbReference>
<dbReference type="InterPro" id="IPR036908">
    <property type="entry name" value="RlpA-like_sf"/>
</dbReference>
<feature type="domain" description="3D" evidence="1">
    <location>
        <begin position="139"/>
        <end position="216"/>
    </location>
</feature>
<accession>A0A235BV62</accession>
<evidence type="ECO:0000259" key="1">
    <source>
        <dbReference type="Pfam" id="PF06725"/>
    </source>
</evidence>
<dbReference type="GO" id="GO:0004553">
    <property type="term" value="F:hydrolase activity, hydrolyzing O-glycosyl compounds"/>
    <property type="evidence" value="ECO:0007669"/>
    <property type="project" value="InterPro"/>
</dbReference>
<dbReference type="GO" id="GO:0008933">
    <property type="term" value="F:peptidoglycan lytic transglycosylase activity"/>
    <property type="evidence" value="ECO:0007669"/>
    <property type="project" value="TreeGrafter"/>
</dbReference>
<comment type="caution">
    <text evidence="2">The sequence shown here is derived from an EMBL/GenBank/DDBJ whole genome shotgun (WGS) entry which is preliminary data.</text>
</comment>
<evidence type="ECO:0000313" key="3">
    <source>
        <dbReference type="Proteomes" id="UP000215559"/>
    </source>
</evidence>
<dbReference type="GO" id="GO:0019867">
    <property type="term" value="C:outer membrane"/>
    <property type="evidence" value="ECO:0007669"/>
    <property type="project" value="InterPro"/>
</dbReference>
<dbReference type="GO" id="GO:0009254">
    <property type="term" value="P:peptidoglycan turnover"/>
    <property type="evidence" value="ECO:0007669"/>
    <property type="project" value="InterPro"/>
</dbReference>
<dbReference type="PROSITE" id="PS51257">
    <property type="entry name" value="PROKAR_LIPOPROTEIN"/>
    <property type="match status" value="1"/>
</dbReference>
<proteinExistence type="predicted"/>
<gene>
    <name evidence="2" type="ORF">CH330_03465</name>
</gene>
<dbReference type="Proteomes" id="UP000215559">
    <property type="component" value="Unassembled WGS sequence"/>
</dbReference>
<organism evidence="2 3">
    <name type="scientific">candidate division WOR-3 bacterium JGI_Cruoil_03_51_56</name>
    <dbReference type="NCBI Taxonomy" id="1973747"/>
    <lineage>
        <taxon>Bacteria</taxon>
        <taxon>Bacteria division WOR-3</taxon>
    </lineage>
</organism>
<reference evidence="2 3" key="1">
    <citation type="submission" date="2017-07" db="EMBL/GenBank/DDBJ databases">
        <title>Recovery of genomes from metagenomes via a dereplication, aggregation, and scoring strategy.</title>
        <authorList>
            <person name="Sieber C.M."/>
            <person name="Probst A.J."/>
            <person name="Sharrar A."/>
            <person name="Thomas B.C."/>
            <person name="Hess M."/>
            <person name="Tringe S.G."/>
            <person name="Banfield J.F."/>
        </authorList>
    </citation>
    <scope>NUCLEOTIDE SEQUENCE [LARGE SCALE GENOMIC DNA]</scope>
    <source>
        <strain evidence="2">JGI_Cruoil_03_51_56</strain>
    </source>
</reference>
<dbReference type="Gene3D" id="2.40.40.10">
    <property type="entry name" value="RlpA-like domain"/>
    <property type="match status" value="1"/>
</dbReference>
<dbReference type="AlphaFoldDB" id="A0A235BV62"/>
<sequence>MDDMRKWAVGLVLLFLACLGPRVQTSSRTVVAQQPPDFPFGKINPPPNVPNARYLGKFKVTFYWVVEEKDYPKGRAVALYDKKGKLVGRFPRSFVRDFKREAAAQLRDGRRISYMKNANRVMVDSQFCGYGGHKLSELKSIAVDPRVIPIGSMVYIPQAEKVTLRGHTLNGIFHAHDIGSAVKGKHIDIFVGSKQNIEAFKSAGIQSLGSVDVYILE</sequence>
<evidence type="ECO:0000313" key="2">
    <source>
        <dbReference type="EMBL" id="OYD16228.1"/>
    </source>
</evidence>
<dbReference type="Pfam" id="PF06725">
    <property type="entry name" value="3D"/>
    <property type="match status" value="1"/>
</dbReference>
<dbReference type="InterPro" id="IPR026044">
    <property type="entry name" value="MltA"/>
</dbReference>
<protein>
    <recommendedName>
        <fullName evidence="1">3D domain-containing protein</fullName>
    </recommendedName>
</protein>
<dbReference type="InterPro" id="IPR010611">
    <property type="entry name" value="3D_dom"/>
</dbReference>
<name>A0A235BV62_UNCW3</name>